<sequence length="229" mass="24023">MFDTLIADALGSGLAEKVAGYAIKCLAVAGGFLIGYFLGGVTAWALDRWVFAKRAPDQLKKAVSMVAGVAVAILVALVVFGEGGNGLFGGGGNAGDGKGTAAPETKGKTEPNQPVVTPKKDEEPTPKAAEPVAPTKPADTVIHVTVLGGADVPNNDEKYYLIDDSNRKNLAQLADLVAAKKDQTKGTVGIVIQFRDTNRPSLDPEHESISKLRRWAEKEKVAVTFPAAR</sequence>
<feature type="region of interest" description="Disordered" evidence="1">
    <location>
        <begin position="91"/>
        <end position="134"/>
    </location>
</feature>
<dbReference type="KEGG" id="ftj:FTUN_0394"/>
<keyword evidence="4" id="KW-1185">Reference proteome</keyword>
<reference evidence="4" key="1">
    <citation type="submission" date="2020-05" db="EMBL/GenBank/DDBJ databases">
        <title>Frigoriglobus tundricola gen. nov., sp. nov., a psychrotolerant cellulolytic planctomycete of the family Gemmataceae with two divergent copies of 16S rRNA gene.</title>
        <authorList>
            <person name="Kulichevskaya I.S."/>
            <person name="Ivanova A.A."/>
            <person name="Naumoff D.G."/>
            <person name="Beletsky A.V."/>
            <person name="Rijpstra W.I.C."/>
            <person name="Sinninghe Damste J.S."/>
            <person name="Mardanov A.V."/>
            <person name="Ravin N.V."/>
            <person name="Dedysh S.N."/>
        </authorList>
    </citation>
    <scope>NUCLEOTIDE SEQUENCE [LARGE SCALE GENOMIC DNA]</scope>
    <source>
        <strain evidence="4">PL17</strain>
    </source>
</reference>
<protein>
    <submittedName>
        <fullName evidence="3">Uncharacterized protein</fullName>
    </submittedName>
</protein>
<evidence type="ECO:0000256" key="1">
    <source>
        <dbReference type="SAM" id="MobiDB-lite"/>
    </source>
</evidence>
<proteinExistence type="predicted"/>
<accession>A0A6M5YFU7</accession>
<feature type="transmembrane region" description="Helical" evidence="2">
    <location>
        <begin position="20"/>
        <end position="41"/>
    </location>
</feature>
<dbReference type="EMBL" id="CP053452">
    <property type="protein sequence ID" value="QJW92897.1"/>
    <property type="molecule type" value="Genomic_DNA"/>
</dbReference>
<keyword evidence="2" id="KW-0472">Membrane</keyword>
<evidence type="ECO:0000313" key="4">
    <source>
        <dbReference type="Proteomes" id="UP000503447"/>
    </source>
</evidence>
<keyword evidence="2" id="KW-1133">Transmembrane helix</keyword>
<evidence type="ECO:0000313" key="3">
    <source>
        <dbReference type="EMBL" id="QJW92897.1"/>
    </source>
</evidence>
<dbReference type="RefSeq" id="WP_171469206.1">
    <property type="nucleotide sequence ID" value="NZ_CP053452.2"/>
</dbReference>
<feature type="transmembrane region" description="Helical" evidence="2">
    <location>
        <begin position="62"/>
        <end position="80"/>
    </location>
</feature>
<dbReference type="Proteomes" id="UP000503447">
    <property type="component" value="Chromosome"/>
</dbReference>
<gene>
    <name evidence="3" type="ORF">FTUN_0394</name>
</gene>
<organism evidence="3 4">
    <name type="scientific">Frigoriglobus tundricola</name>
    <dbReference type="NCBI Taxonomy" id="2774151"/>
    <lineage>
        <taxon>Bacteria</taxon>
        <taxon>Pseudomonadati</taxon>
        <taxon>Planctomycetota</taxon>
        <taxon>Planctomycetia</taxon>
        <taxon>Gemmatales</taxon>
        <taxon>Gemmataceae</taxon>
        <taxon>Frigoriglobus</taxon>
    </lineage>
</organism>
<name>A0A6M5YFU7_9BACT</name>
<keyword evidence="2" id="KW-0812">Transmembrane</keyword>
<evidence type="ECO:0000256" key="2">
    <source>
        <dbReference type="SAM" id="Phobius"/>
    </source>
</evidence>
<dbReference type="AlphaFoldDB" id="A0A6M5YFU7"/>